<accession>A0AAN1VZ60</accession>
<sequence>MLKQYVLLAVVAMGLFGCASVPMGDSNKDAALKTFGGNSDIAGVYIYRNESLGPGLRMIVQVDGRPLGQTAPRVYLYTEISPGKHVITSTTLNPFTGNSENETDSLEFEAIAGKRYYIWQEVKPDWNPLAFVLPLPWIYLPHPKLHLVDEPEGQKGVLETKLAVSQ</sequence>
<dbReference type="Pfam" id="PF11008">
    <property type="entry name" value="DUF2846"/>
    <property type="match status" value="1"/>
</dbReference>
<dbReference type="KEGG" id="fku:FGKAn22_06970"/>
<dbReference type="AlphaFoldDB" id="A0AAN1VZ60"/>
<feature type="domain" description="DUF2846" evidence="2">
    <location>
        <begin position="40"/>
        <end position="124"/>
    </location>
</feature>
<keyword evidence="1" id="KW-0732">Signal</keyword>
<evidence type="ECO:0000259" key="2">
    <source>
        <dbReference type="Pfam" id="PF11008"/>
    </source>
</evidence>
<feature type="signal peptide" evidence="1">
    <location>
        <begin position="1"/>
        <end position="19"/>
    </location>
</feature>
<gene>
    <name evidence="3" type="ORF">FGKAn22_06970</name>
</gene>
<dbReference type="InterPro" id="IPR022548">
    <property type="entry name" value="DUF2846"/>
</dbReference>
<proteinExistence type="predicted"/>
<keyword evidence="3" id="KW-0449">Lipoprotein</keyword>
<dbReference type="Proteomes" id="UP001319121">
    <property type="component" value="Chromosome"/>
</dbReference>
<evidence type="ECO:0000313" key="3">
    <source>
        <dbReference type="EMBL" id="BBI99004.1"/>
    </source>
</evidence>
<feature type="chain" id="PRO_5042954459" evidence="1">
    <location>
        <begin position="20"/>
        <end position="166"/>
    </location>
</feature>
<protein>
    <submittedName>
        <fullName evidence="3">Lipoprotein</fullName>
    </submittedName>
</protein>
<dbReference type="EMBL" id="AP019536">
    <property type="protein sequence ID" value="BBI99004.1"/>
    <property type="molecule type" value="Genomic_DNA"/>
</dbReference>
<dbReference type="PROSITE" id="PS51257">
    <property type="entry name" value="PROKAR_LIPOPROTEIN"/>
    <property type="match status" value="1"/>
</dbReference>
<evidence type="ECO:0000256" key="1">
    <source>
        <dbReference type="SAM" id="SignalP"/>
    </source>
</evidence>
<evidence type="ECO:0000313" key="4">
    <source>
        <dbReference type="Proteomes" id="UP001319121"/>
    </source>
</evidence>
<keyword evidence="4" id="KW-1185">Reference proteome</keyword>
<organism evidence="3 4">
    <name type="scientific">Ferrigenium kumadai</name>
    <dbReference type="NCBI Taxonomy" id="1682490"/>
    <lineage>
        <taxon>Bacteria</taxon>
        <taxon>Pseudomonadati</taxon>
        <taxon>Pseudomonadota</taxon>
        <taxon>Betaproteobacteria</taxon>
        <taxon>Nitrosomonadales</taxon>
        <taxon>Gallionellaceae</taxon>
        <taxon>Ferrigenium</taxon>
    </lineage>
</organism>
<reference evidence="3 4" key="1">
    <citation type="submission" date="2019-03" db="EMBL/GenBank/DDBJ databases">
        <title>Complete genome sequence of Ferrigenium kumadai strain An22, a microaerophilic iron-oxidizing bacterium isolated from a paddy field soil.</title>
        <authorList>
            <person name="Watanabe T."/>
            <person name="Asakawa S."/>
        </authorList>
    </citation>
    <scope>NUCLEOTIDE SEQUENCE [LARGE SCALE GENOMIC DNA]</scope>
    <source>
        <strain evidence="3 4">An22</strain>
    </source>
</reference>
<name>A0AAN1VZ60_9PROT</name>
<dbReference type="RefSeq" id="WP_212786606.1">
    <property type="nucleotide sequence ID" value="NZ_AP019536.1"/>
</dbReference>